<name>A0A1I4AD78_9GAMM</name>
<protein>
    <submittedName>
        <fullName evidence="1">Uncharacterized protein</fullName>
    </submittedName>
</protein>
<accession>A0A1I4AD78</accession>
<keyword evidence="2" id="KW-1185">Reference proteome</keyword>
<evidence type="ECO:0000313" key="1">
    <source>
        <dbReference type="EMBL" id="SFK54037.1"/>
    </source>
</evidence>
<dbReference type="EMBL" id="FOSH01000014">
    <property type="protein sequence ID" value="SFK54037.1"/>
    <property type="molecule type" value="Genomic_DNA"/>
</dbReference>
<organism evidence="1 2">
    <name type="scientific">Methylophaga sulfidovorans</name>
    <dbReference type="NCBI Taxonomy" id="45496"/>
    <lineage>
        <taxon>Bacteria</taxon>
        <taxon>Pseudomonadati</taxon>
        <taxon>Pseudomonadota</taxon>
        <taxon>Gammaproteobacteria</taxon>
        <taxon>Thiotrichales</taxon>
        <taxon>Piscirickettsiaceae</taxon>
        <taxon>Methylophaga</taxon>
    </lineage>
</organism>
<evidence type="ECO:0000313" key="2">
    <source>
        <dbReference type="Proteomes" id="UP000198924"/>
    </source>
</evidence>
<sequence length="46" mass="5204">MVSIPARVLLDTCHSVRAELLNDGRQDEQLDSFGKLKDFIKGTERT</sequence>
<dbReference type="STRING" id="45496.SAMN04488079_11412"/>
<proteinExistence type="predicted"/>
<gene>
    <name evidence="1" type="ORF">SAMN04488079_11412</name>
</gene>
<dbReference type="AlphaFoldDB" id="A0A1I4AD78"/>
<dbReference type="Proteomes" id="UP000198924">
    <property type="component" value="Unassembled WGS sequence"/>
</dbReference>
<reference evidence="2" key="1">
    <citation type="submission" date="2016-10" db="EMBL/GenBank/DDBJ databases">
        <authorList>
            <person name="Varghese N."/>
            <person name="Submissions S."/>
        </authorList>
    </citation>
    <scope>NUCLEOTIDE SEQUENCE [LARGE SCALE GENOMIC DNA]</scope>
    <source>
        <strain evidence="2">DSM 11578</strain>
    </source>
</reference>